<feature type="chain" id="PRO_5046045026" evidence="4">
    <location>
        <begin position="24"/>
        <end position="434"/>
    </location>
</feature>
<evidence type="ECO:0000256" key="4">
    <source>
        <dbReference type="SAM" id="SignalP"/>
    </source>
</evidence>
<keyword evidence="2" id="KW-0813">Transport</keyword>
<dbReference type="Proteomes" id="UP001595630">
    <property type="component" value="Unassembled WGS sequence"/>
</dbReference>
<keyword evidence="3 4" id="KW-0732">Signal</keyword>
<dbReference type="EMBL" id="JBHRXZ010000022">
    <property type="protein sequence ID" value="MFC3608525.1"/>
    <property type="molecule type" value="Genomic_DNA"/>
</dbReference>
<evidence type="ECO:0000313" key="6">
    <source>
        <dbReference type="Proteomes" id="UP001595630"/>
    </source>
</evidence>
<dbReference type="Pfam" id="PF03573">
    <property type="entry name" value="OprD"/>
    <property type="match status" value="1"/>
</dbReference>
<reference evidence="6" key="1">
    <citation type="journal article" date="2019" name="Int. J. Syst. Evol. Microbiol.">
        <title>The Global Catalogue of Microorganisms (GCM) 10K type strain sequencing project: providing services to taxonomists for standard genome sequencing and annotation.</title>
        <authorList>
            <consortium name="The Broad Institute Genomics Platform"/>
            <consortium name="The Broad Institute Genome Sequencing Center for Infectious Disease"/>
            <person name="Wu L."/>
            <person name="Ma J."/>
        </authorList>
    </citation>
    <scope>NUCLEOTIDE SEQUENCE [LARGE SCALE GENOMIC DNA]</scope>
    <source>
        <strain evidence="6">KCTC 42447</strain>
    </source>
</reference>
<keyword evidence="6" id="KW-1185">Reference proteome</keyword>
<sequence>MKAMKCSALALAVTAASTQLALASAQAESEGFIEDSSLVLVNKNYYFHRDNRASGASPSHRTEWTHGILTAYESGFTRGTVGFGIDAHAAFAVKLDGGRGTSGTGLLPVDSDGRPADNFGLAGGAIKARLSDTVLKYGDLTPTSPVFSPGTGRTFASTATGFQLTSAEIANLMVDAGYFHSIRDRNASTNRDGQITLVYGGPIDVASVGYLGGSYQLADNLSATLYAADYEDIWTQYYGNLTLALPLSDERALSLDFNVYDTRDKGRSLAGDINTTAWSLAAGYSFGAHSLTLAHQQVNGNAPMDYIAMDGTNAGDSIYLANSSQWTDFNSPGEKSVQIRYDINMAAYGVPGLTLMARYIKGDIDGGSVDPAGVYSYYANASGKEWERGLEARYVFQEGGLKDLSFRVRYATARGFSGDINELRVITEYPLNIL</sequence>
<organism evidence="5 6">
    <name type="scientific">Stutzerimonas tarimensis</name>
    <dbReference type="NCBI Taxonomy" id="1507735"/>
    <lineage>
        <taxon>Bacteria</taxon>
        <taxon>Pseudomonadati</taxon>
        <taxon>Pseudomonadota</taxon>
        <taxon>Gammaproteobacteria</taxon>
        <taxon>Pseudomonadales</taxon>
        <taxon>Pseudomonadaceae</taxon>
        <taxon>Stutzerimonas</taxon>
    </lineage>
</organism>
<evidence type="ECO:0000256" key="2">
    <source>
        <dbReference type="ARBA" id="ARBA00022448"/>
    </source>
</evidence>
<comment type="caution">
    <text evidence="5">The sequence shown here is derived from an EMBL/GenBank/DDBJ whole genome shotgun (WGS) entry which is preliminary data.</text>
</comment>
<name>A0ABV7T5T2_9GAMM</name>
<evidence type="ECO:0000313" key="5">
    <source>
        <dbReference type="EMBL" id="MFC3608525.1"/>
    </source>
</evidence>
<evidence type="ECO:0000256" key="3">
    <source>
        <dbReference type="ARBA" id="ARBA00022729"/>
    </source>
</evidence>
<evidence type="ECO:0000256" key="1">
    <source>
        <dbReference type="ARBA" id="ARBA00009075"/>
    </source>
</evidence>
<protein>
    <submittedName>
        <fullName evidence="5">OprD family porin</fullName>
    </submittedName>
</protein>
<comment type="similarity">
    <text evidence="1">Belongs to the outer membrane porin (Opr) (TC 1.B.25) family.</text>
</comment>
<dbReference type="PANTHER" id="PTHR34596:SF2">
    <property type="entry name" value="CHITOPORIN"/>
    <property type="match status" value="1"/>
</dbReference>
<dbReference type="PANTHER" id="PTHR34596">
    <property type="entry name" value="CHITOPORIN"/>
    <property type="match status" value="1"/>
</dbReference>
<dbReference type="InterPro" id="IPR005318">
    <property type="entry name" value="OM_porin_bac"/>
</dbReference>
<gene>
    <name evidence="5" type="ORF">ACFOMF_12120</name>
</gene>
<dbReference type="RefSeq" id="WP_386365137.1">
    <property type="nucleotide sequence ID" value="NZ_JBHRXZ010000022.1"/>
</dbReference>
<accession>A0ABV7T5T2</accession>
<feature type="signal peptide" evidence="4">
    <location>
        <begin position="1"/>
        <end position="23"/>
    </location>
</feature>
<dbReference type="Gene3D" id="2.40.160.10">
    <property type="entry name" value="Porin"/>
    <property type="match status" value="1"/>
</dbReference>
<proteinExistence type="inferred from homology"/>
<dbReference type="InterPro" id="IPR023614">
    <property type="entry name" value="Porin_dom_sf"/>
</dbReference>